<dbReference type="PANTHER" id="PTHR34997">
    <property type="entry name" value="AM15"/>
    <property type="match status" value="1"/>
</dbReference>
<evidence type="ECO:0000313" key="5">
    <source>
        <dbReference type="EMBL" id="THG96439.1"/>
    </source>
</evidence>
<feature type="domain" description="LysM" evidence="4">
    <location>
        <begin position="253"/>
        <end position="299"/>
    </location>
</feature>
<gene>
    <name evidence="5" type="ORF">EW026_g5394</name>
</gene>
<dbReference type="EMBL" id="SGPJ01000235">
    <property type="protein sequence ID" value="THG96439.1"/>
    <property type="molecule type" value="Genomic_DNA"/>
</dbReference>
<evidence type="ECO:0000259" key="4">
    <source>
        <dbReference type="PROSITE" id="PS51782"/>
    </source>
</evidence>
<feature type="domain" description="LysM" evidence="4">
    <location>
        <begin position="597"/>
        <end position="642"/>
    </location>
</feature>
<evidence type="ECO:0000256" key="3">
    <source>
        <dbReference type="SAM" id="SignalP"/>
    </source>
</evidence>
<dbReference type="InterPro" id="IPR036779">
    <property type="entry name" value="LysM_dom_sf"/>
</dbReference>
<proteinExistence type="predicted"/>
<dbReference type="CDD" id="cd00118">
    <property type="entry name" value="LysM"/>
    <property type="match status" value="5"/>
</dbReference>
<evidence type="ECO:0000256" key="1">
    <source>
        <dbReference type="ARBA" id="ARBA00022669"/>
    </source>
</evidence>
<protein>
    <recommendedName>
        <fullName evidence="4">LysM domain-containing protein</fullName>
    </recommendedName>
</protein>
<organism evidence="5 6">
    <name type="scientific">Hermanssonia centrifuga</name>
    <dbReference type="NCBI Taxonomy" id="98765"/>
    <lineage>
        <taxon>Eukaryota</taxon>
        <taxon>Fungi</taxon>
        <taxon>Dikarya</taxon>
        <taxon>Basidiomycota</taxon>
        <taxon>Agaricomycotina</taxon>
        <taxon>Agaricomycetes</taxon>
        <taxon>Polyporales</taxon>
        <taxon>Meruliaceae</taxon>
        <taxon>Hermanssonia</taxon>
    </lineage>
</organism>
<keyword evidence="3" id="KW-0732">Signal</keyword>
<dbReference type="GO" id="GO:0008061">
    <property type="term" value="F:chitin binding"/>
    <property type="evidence" value="ECO:0007669"/>
    <property type="project" value="UniProtKB-KW"/>
</dbReference>
<evidence type="ECO:0000313" key="6">
    <source>
        <dbReference type="Proteomes" id="UP000309038"/>
    </source>
</evidence>
<feature type="chain" id="PRO_5020717431" description="LysM domain-containing protein" evidence="3">
    <location>
        <begin position="20"/>
        <end position="645"/>
    </location>
</feature>
<feature type="domain" description="LysM" evidence="4">
    <location>
        <begin position="304"/>
        <end position="352"/>
    </location>
</feature>
<dbReference type="PANTHER" id="PTHR34997:SF1">
    <property type="entry name" value="PEPTIDOGLYCAN-BINDING LYSIN DOMAIN"/>
    <property type="match status" value="1"/>
</dbReference>
<sequence>MQRFGLRILYLISLTRAIAQLVPPPLNAPGQFQLWANASEVSPAPSEDCADALASVVACNATLLTLSPRDLSTQDFALSLASADLDNICTTACENSLTTITTNVDGACSGEWTYGVNDGKGTIVPYVPSLPFRQISYTYSQACAKDSSGEYCYTSQTVSDEDLSLTDLPPTTLCDECHLALLRVQMTSSFGYDASFESEWIQIQGICGVNYTVPTPDALTTTLPTATPQSGTWALPAPTRSLSPANSSICVFGDYTVASGDTCDSIASAQSVAYTQLISVNGLQYQCNNLPPAGTKICLPGKCTLHVVTSGDTCMSISGDSGITWTQFISWNPQVNSRCSNLNQYVGEGICISPPGGGYNPGTTISGANPAGTITALALPTGQVAPGSNRQFCGEWYTVQSGETCPEILQRFGITNDTFYYLNPVVNSDCSNLYSGFDYCVAEHYYVSANVYSDLRSIHTLMTSPLEEAFLAPSVTITPPPATVTQAVPTPAPGTLDPSTCLEYYTAQVGDTCFAITVVNNINNAQFLYWNSGIKSDCSNLVPGLDYCLASWNPELDSNCILQLGLAYCVAGPTATTPPSTPTQTIASGTIITGCKVYHTVVSGDYCYALEQTYAITFAQLQTWNPELDSNCILQLGLSYCVSGP</sequence>
<dbReference type="SUPFAM" id="SSF54106">
    <property type="entry name" value="LysM domain"/>
    <property type="match status" value="5"/>
</dbReference>
<dbReference type="AlphaFoldDB" id="A0A4S4KIK4"/>
<feature type="domain" description="LysM" evidence="4">
    <location>
        <begin position="395"/>
        <end position="441"/>
    </location>
</feature>
<dbReference type="PROSITE" id="PS51782">
    <property type="entry name" value="LYSM"/>
    <property type="match status" value="5"/>
</dbReference>
<dbReference type="InterPro" id="IPR052210">
    <property type="entry name" value="LysM1-like"/>
</dbReference>
<evidence type="ECO:0000256" key="2">
    <source>
        <dbReference type="ARBA" id="ARBA00023026"/>
    </source>
</evidence>
<dbReference type="Proteomes" id="UP000309038">
    <property type="component" value="Unassembled WGS sequence"/>
</dbReference>
<keyword evidence="2" id="KW-0843">Virulence</keyword>
<name>A0A4S4KIK4_9APHY</name>
<reference evidence="5 6" key="1">
    <citation type="submission" date="2019-02" db="EMBL/GenBank/DDBJ databases">
        <title>Genome sequencing of the rare red list fungi Phlebia centrifuga.</title>
        <authorList>
            <person name="Buettner E."/>
            <person name="Kellner H."/>
        </authorList>
    </citation>
    <scope>NUCLEOTIDE SEQUENCE [LARGE SCALE GENOMIC DNA]</scope>
    <source>
        <strain evidence="5 6">DSM 108282</strain>
    </source>
</reference>
<feature type="domain" description="LysM" evidence="4">
    <location>
        <begin position="503"/>
        <end position="549"/>
    </location>
</feature>
<keyword evidence="6" id="KW-1185">Reference proteome</keyword>
<dbReference type="Pfam" id="PF01476">
    <property type="entry name" value="LysM"/>
    <property type="match status" value="5"/>
</dbReference>
<feature type="signal peptide" evidence="3">
    <location>
        <begin position="1"/>
        <end position="19"/>
    </location>
</feature>
<dbReference type="Gene3D" id="3.10.350.10">
    <property type="entry name" value="LysM domain"/>
    <property type="match status" value="5"/>
</dbReference>
<dbReference type="InterPro" id="IPR018392">
    <property type="entry name" value="LysM"/>
</dbReference>
<keyword evidence="1" id="KW-0147">Chitin-binding</keyword>
<accession>A0A4S4KIK4</accession>
<comment type="caution">
    <text evidence="5">The sequence shown here is derived from an EMBL/GenBank/DDBJ whole genome shotgun (WGS) entry which is preliminary data.</text>
</comment>
<dbReference type="SMART" id="SM00257">
    <property type="entry name" value="LysM"/>
    <property type="match status" value="5"/>
</dbReference>